<keyword evidence="2" id="KW-1185">Reference proteome</keyword>
<comment type="caution">
    <text evidence="1">The sequence shown here is derived from an EMBL/GenBank/DDBJ whole genome shotgun (WGS) entry which is preliminary data.</text>
</comment>
<proteinExistence type="predicted"/>
<dbReference type="Proteomes" id="UP001153269">
    <property type="component" value="Unassembled WGS sequence"/>
</dbReference>
<gene>
    <name evidence="1" type="ORF">PLEPLA_LOCUS32845</name>
</gene>
<evidence type="ECO:0000313" key="1">
    <source>
        <dbReference type="EMBL" id="CAB1445114.1"/>
    </source>
</evidence>
<dbReference type="AlphaFoldDB" id="A0A9N7V3Y5"/>
<sequence>MLTCDPLSPPSTRLLSDHRPLYQQHTRTVVVIRPRPLRAVTAYATALQWRSVCERSRKRCRSEEPLGECPQPVWPQSRRLCLKPRMWNDHRGYGRWRVVEEGYCTRVNGSIAGGEMVLSA</sequence>
<dbReference type="EMBL" id="CADEAL010003557">
    <property type="protein sequence ID" value="CAB1445114.1"/>
    <property type="molecule type" value="Genomic_DNA"/>
</dbReference>
<protein>
    <submittedName>
        <fullName evidence="1">Uncharacterized protein</fullName>
    </submittedName>
</protein>
<evidence type="ECO:0000313" key="2">
    <source>
        <dbReference type="Proteomes" id="UP001153269"/>
    </source>
</evidence>
<organism evidence="1 2">
    <name type="scientific">Pleuronectes platessa</name>
    <name type="common">European plaice</name>
    <dbReference type="NCBI Taxonomy" id="8262"/>
    <lineage>
        <taxon>Eukaryota</taxon>
        <taxon>Metazoa</taxon>
        <taxon>Chordata</taxon>
        <taxon>Craniata</taxon>
        <taxon>Vertebrata</taxon>
        <taxon>Euteleostomi</taxon>
        <taxon>Actinopterygii</taxon>
        <taxon>Neopterygii</taxon>
        <taxon>Teleostei</taxon>
        <taxon>Neoteleostei</taxon>
        <taxon>Acanthomorphata</taxon>
        <taxon>Carangaria</taxon>
        <taxon>Pleuronectiformes</taxon>
        <taxon>Pleuronectoidei</taxon>
        <taxon>Pleuronectidae</taxon>
        <taxon>Pleuronectes</taxon>
    </lineage>
</organism>
<name>A0A9N7V3Y5_PLEPL</name>
<accession>A0A9N7V3Y5</accession>
<reference evidence="1" key="1">
    <citation type="submission" date="2020-03" db="EMBL/GenBank/DDBJ databases">
        <authorList>
            <person name="Weist P."/>
        </authorList>
    </citation>
    <scope>NUCLEOTIDE SEQUENCE</scope>
</reference>